<keyword evidence="5" id="KW-1185">Reference proteome</keyword>
<keyword evidence="1" id="KW-0479">Metal-binding</keyword>
<dbReference type="PROSITE" id="PS50158">
    <property type="entry name" value="ZF_CCHC"/>
    <property type="match status" value="1"/>
</dbReference>
<feature type="non-terminal residue" evidence="4">
    <location>
        <position position="1"/>
    </location>
</feature>
<evidence type="ECO:0000313" key="4">
    <source>
        <dbReference type="EMBL" id="CAG8607038.1"/>
    </source>
</evidence>
<dbReference type="OrthoDB" id="2486131at2759"/>
<dbReference type="AlphaFoldDB" id="A0A9N9CQ40"/>
<dbReference type="Gene3D" id="4.10.60.10">
    <property type="entry name" value="Zinc finger, CCHC-type"/>
    <property type="match status" value="1"/>
</dbReference>
<evidence type="ECO:0000256" key="1">
    <source>
        <dbReference type="PROSITE-ProRule" id="PRU00047"/>
    </source>
</evidence>
<keyword evidence="1" id="KW-0863">Zinc-finger</keyword>
<evidence type="ECO:0000259" key="3">
    <source>
        <dbReference type="PROSITE" id="PS50158"/>
    </source>
</evidence>
<feature type="region of interest" description="Disordered" evidence="2">
    <location>
        <begin position="76"/>
        <end position="161"/>
    </location>
</feature>
<dbReference type="Proteomes" id="UP000789706">
    <property type="component" value="Unassembled WGS sequence"/>
</dbReference>
<evidence type="ECO:0000256" key="2">
    <source>
        <dbReference type="SAM" id="MobiDB-lite"/>
    </source>
</evidence>
<reference evidence="4" key="1">
    <citation type="submission" date="2021-06" db="EMBL/GenBank/DDBJ databases">
        <authorList>
            <person name="Kallberg Y."/>
            <person name="Tangrot J."/>
            <person name="Rosling A."/>
        </authorList>
    </citation>
    <scope>NUCLEOTIDE SEQUENCE</scope>
    <source>
        <strain evidence="4">AZ414A</strain>
    </source>
</reference>
<dbReference type="SUPFAM" id="SSF57756">
    <property type="entry name" value="Retrovirus zinc finger-like domains"/>
    <property type="match status" value="1"/>
</dbReference>
<feature type="compositionally biased region" description="Basic and acidic residues" evidence="2">
    <location>
        <begin position="131"/>
        <end position="144"/>
    </location>
</feature>
<name>A0A9N9CQ40_9GLOM</name>
<comment type="caution">
    <text evidence="4">The sequence shown here is derived from an EMBL/GenBank/DDBJ whole genome shotgun (WGS) entry which is preliminary data.</text>
</comment>
<feature type="compositionally biased region" description="Basic residues" evidence="2">
    <location>
        <begin position="87"/>
        <end position="101"/>
    </location>
</feature>
<feature type="compositionally biased region" description="Acidic residues" evidence="2">
    <location>
        <begin position="110"/>
        <end position="119"/>
    </location>
</feature>
<protein>
    <submittedName>
        <fullName evidence="4">9931_t:CDS:1</fullName>
    </submittedName>
</protein>
<gene>
    <name evidence="4" type="ORF">DEBURN_LOCUS9795</name>
</gene>
<proteinExistence type="predicted"/>
<dbReference type="InterPro" id="IPR001878">
    <property type="entry name" value="Znf_CCHC"/>
</dbReference>
<feature type="domain" description="CCHC-type" evidence="3">
    <location>
        <begin position="72"/>
        <end position="89"/>
    </location>
</feature>
<dbReference type="GO" id="GO:0008270">
    <property type="term" value="F:zinc ion binding"/>
    <property type="evidence" value="ECO:0007669"/>
    <property type="project" value="UniProtKB-KW"/>
</dbReference>
<organism evidence="4 5">
    <name type="scientific">Diversispora eburnea</name>
    <dbReference type="NCBI Taxonomy" id="1213867"/>
    <lineage>
        <taxon>Eukaryota</taxon>
        <taxon>Fungi</taxon>
        <taxon>Fungi incertae sedis</taxon>
        <taxon>Mucoromycota</taxon>
        <taxon>Glomeromycotina</taxon>
        <taxon>Glomeromycetes</taxon>
        <taxon>Diversisporales</taxon>
        <taxon>Diversisporaceae</taxon>
        <taxon>Diversispora</taxon>
    </lineage>
</organism>
<feature type="non-terminal residue" evidence="4">
    <location>
        <position position="200"/>
    </location>
</feature>
<dbReference type="GO" id="GO:0003676">
    <property type="term" value="F:nucleic acid binding"/>
    <property type="evidence" value="ECO:0007669"/>
    <property type="project" value="InterPro"/>
</dbReference>
<sequence length="200" mass="22789">STVNEQPSNTVSALITSEEVDRKIQTAVALLENQKSESNKIRSDPNLYLNNAITKDMAELSLNLAKIKKSLRRCSNCNRTGHTSRTCSKKKRSRRKARVNHINKNNNSDSENDSSDSDSESGSSSEESEVEFDHSYDVKKEETKFQVSPSKFRKESQSKQTILEQTIRKIIRSELKEIIPPHLLQNFEPKFSSIRPAYVE</sequence>
<dbReference type="InterPro" id="IPR036875">
    <property type="entry name" value="Znf_CCHC_sf"/>
</dbReference>
<dbReference type="EMBL" id="CAJVPK010002140">
    <property type="protein sequence ID" value="CAG8607038.1"/>
    <property type="molecule type" value="Genomic_DNA"/>
</dbReference>
<evidence type="ECO:0000313" key="5">
    <source>
        <dbReference type="Proteomes" id="UP000789706"/>
    </source>
</evidence>
<keyword evidence="1" id="KW-0862">Zinc</keyword>
<accession>A0A9N9CQ40</accession>